<reference evidence="2" key="2">
    <citation type="submission" date="2020-12" db="EMBL/GenBank/DDBJ databases">
        <authorList>
            <person name="Kanost M."/>
        </authorList>
    </citation>
    <scope>NUCLEOTIDE SEQUENCE</scope>
</reference>
<sequence length="199" mass="20695">MNRLVLLFALVAIAYARPESEMVDLDVDSSAGADFGKADLSVSYIPRKGVKFGEGVGNAHQKGPNAVNVAEEMDVGVVNAADRIGDLSNDGNSDSNVQRIEDDLSVSLIPVQNGAADRIGDLSNDGNSDSNVQGIEDDLSVSLIPVQNGAADRIGDLSNDGNSDSNVQGIEDDLSVSLIPVQNGAAARIGELSDPKSHH</sequence>
<dbReference type="EMBL" id="JH668520">
    <property type="protein sequence ID" value="KAG6456681.1"/>
    <property type="molecule type" value="Genomic_DNA"/>
</dbReference>
<evidence type="ECO:0000256" key="1">
    <source>
        <dbReference type="SAM" id="SignalP"/>
    </source>
</evidence>
<feature type="chain" id="PRO_5037010780" evidence="1">
    <location>
        <begin position="17"/>
        <end position="199"/>
    </location>
</feature>
<organism evidence="2 3">
    <name type="scientific">Manduca sexta</name>
    <name type="common">Tobacco hawkmoth</name>
    <name type="synonym">Tobacco hornworm</name>
    <dbReference type="NCBI Taxonomy" id="7130"/>
    <lineage>
        <taxon>Eukaryota</taxon>
        <taxon>Metazoa</taxon>
        <taxon>Ecdysozoa</taxon>
        <taxon>Arthropoda</taxon>
        <taxon>Hexapoda</taxon>
        <taxon>Insecta</taxon>
        <taxon>Pterygota</taxon>
        <taxon>Neoptera</taxon>
        <taxon>Endopterygota</taxon>
        <taxon>Lepidoptera</taxon>
        <taxon>Glossata</taxon>
        <taxon>Ditrysia</taxon>
        <taxon>Bombycoidea</taxon>
        <taxon>Sphingidae</taxon>
        <taxon>Sphinginae</taxon>
        <taxon>Sphingini</taxon>
        <taxon>Manduca</taxon>
    </lineage>
</organism>
<dbReference type="AlphaFoldDB" id="A0A922CSP6"/>
<protein>
    <submittedName>
        <fullName evidence="2">Uncharacterized protein</fullName>
    </submittedName>
</protein>
<gene>
    <name evidence="2" type="ORF">O3G_MSEX009908</name>
</gene>
<keyword evidence="1" id="KW-0732">Signal</keyword>
<comment type="caution">
    <text evidence="2">The sequence shown here is derived from an EMBL/GenBank/DDBJ whole genome shotgun (WGS) entry which is preliminary data.</text>
</comment>
<reference evidence="2" key="1">
    <citation type="journal article" date="2016" name="Insect Biochem. Mol. Biol.">
        <title>Multifaceted biological insights from a draft genome sequence of the tobacco hornworm moth, Manduca sexta.</title>
        <authorList>
            <person name="Kanost M.R."/>
            <person name="Arrese E.L."/>
            <person name="Cao X."/>
            <person name="Chen Y.R."/>
            <person name="Chellapilla S."/>
            <person name="Goldsmith M.R."/>
            <person name="Grosse-Wilde E."/>
            <person name="Heckel D.G."/>
            <person name="Herndon N."/>
            <person name="Jiang H."/>
            <person name="Papanicolaou A."/>
            <person name="Qu J."/>
            <person name="Soulages J.L."/>
            <person name="Vogel H."/>
            <person name="Walters J."/>
            <person name="Waterhouse R.M."/>
            <person name="Ahn S.J."/>
            <person name="Almeida F.C."/>
            <person name="An C."/>
            <person name="Aqrawi P."/>
            <person name="Bretschneider A."/>
            <person name="Bryant W.B."/>
            <person name="Bucks S."/>
            <person name="Chao H."/>
            <person name="Chevignon G."/>
            <person name="Christen J.M."/>
            <person name="Clarke D.F."/>
            <person name="Dittmer N.T."/>
            <person name="Ferguson L.C.F."/>
            <person name="Garavelou S."/>
            <person name="Gordon K.H.J."/>
            <person name="Gunaratna R.T."/>
            <person name="Han Y."/>
            <person name="Hauser F."/>
            <person name="He Y."/>
            <person name="Heidel-Fischer H."/>
            <person name="Hirsh A."/>
            <person name="Hu Y."/>
            <person name="Jiang H."/>
            <person name="Kalra D."/>
            <person name="Klinner C."/>
            <person name="Konig C."/>
            <person name="Kovar C."/>
            <person name="Kroll A.R."/>
            <person name="Kuwar S.S."/>
            <person name="Lee S.L."/>
            <person name="Lehman R."/>
            <person name="Li K."/>
            <person name="Li Z."/>
            <person name="Liang H."/>
            <person name="Lovelace S."/>
            <person name="Lu Z."/>
            <person name="Mansfield J.H."/>
            <person name="McCulloch K.J."/>
            <person name="Mathew T."/>
            <person name="Morton B."/>
            <person name="Muzny D.M."/>
            <person name="Neunemann D."/>
            <person name="Ongeri F."/>
            <person name="Pauchet Y."/>
            <person name="Pu L.L."/>
            <person name="Pyrousis I."/>
            <person name="Rao X.J."/>
            <person name="Redding A."/>
            <person name="Roesel C."/>
            <person name="Sanchez-Gracia A."/>
            <person name="Schaack S."/>
            <person name="Shukla A."/>
            <person name="Tetreau G."/>
            <person name="Wang Y."/>
            <person name="Xiong G.H."/>
            <person name="Traut W."/>
            <person name="Walsh T.K."/>
            <person name="Worley K.C."/>
            <person name="Wu D."/>
            <person name="Wu W."/>
            <person name="Wu Y.Q."/>
            <person name="Zhang X."/>
            <person name="Zou Z."/>
            <person name="Zucker H."/>
            <person name="Briscoe A.D."/>
            <person name="Burmester T."/>
            <person name="Clem R.J."/>
            <person name="Feyereisen R."/>
            <person name="Grimmelikhuijzen C.J.P."/>
            <person name="Hamodrakas S.J."/>
            <person name="Hansson B.S."/>
            <person name="Huguet E."/>
            <person name="Jermiin L.S."/>
            <person name="Lan Q."/>
            <person name="Lehman H.K."/>
            <person name="Lorenzen M."/>
            <person name="Merzendorfer H."/>
            <person name="Michalopoulos I."/>
            <person name="Morton D.B."/>
            <person name="Muthukrishnan S."/>
            <person name="Oakeshott J.G."/>
            <person name="Palmer W."/>
            <person name="Park Y."/>
            <person name="Passarelli A.L."/>
            <person name="Rozas J."/>
            <person name="Schwartz L.M."/>
            <person name="Smith W."/>
            <person name="Southgate A."/>
            <person name="Vilcinskas A."/>
            <person name="Vogt R."/>
            <person name="Wang P."/>
            <person name="Werren J."/>
            <person name="Yu X.Q."/>
            <person name="Zhou J.J."/>
            <person name="Brown S.J."/>
            <person name="Scherer S.E."/>
            <person name="Richards S."/>
            <person name="Blissard G.W."/>
        </authorList>
    </citation>
    <scope>NUCLEOTIDE SEQUENCE</scope>
</reference>
<name>A0A922CSP6_MANSE</name>
<accession>A0A922CSP6</accession>
<dbReference type="Proteomes" id="UP000791440">
    <property type="component" value="Unassembled WGS sequence"/>
</dbReference>
<feature type="signal peptide" evidence="1">
    <location>
        <begin position="1"/>
        <end position="16"/>
    </location>
</feature>
<proteinExistence type="predicted"/>
<evidence type="ECO:0000313" key="3">
    <source>
        <dbReference type="Proteomes" id="UP000791440"/>
    </source>
</evidence>
<keyword evidence="3" id="KW-1185">Reference proteome</keyword>
<evidence type="ECO:0000313" key="2">
    <source>
        <dbReference type="EMBL" id="KAG6456681.1"/>
    </source>
</evidence>